<gene>
    <name evidence="1" type="ORF">LCER1_G003397</name>
</gene>
<dbReference type="InterPro" id="IPR036278">
    <property type="entry name" value="Sialidase_sf"/>
</dbReference>
<evidence type="ECO:0000313" key="1">
    <source>
        <dbReference type="EMBL" id="TVY54431.1"/>
    </source>
</evidence>
<dbReference type="PANTHER" id="PTHR38792">
    <property type="entry name" value="BNR/ASP-BOX REPEAT DOMAIN PROTEIN (AFU_ORTHOLOGUE AFUA_7G06430)-RELATED"/>
    <property type="match status" value="1"/>
</dbReference>
<name>A0A7D8UTA6_9HELO</name>
<dbReference type="EMBL" id="QGMG01000342">
    <property type="protein sequence ID" value="TVY54431.1"/>
    <property type="molecule type" value="Genomic_DNA"/>
</dbReference>
<dbReference type="PANTHER" id="PTHR38792:SF3">
    <property type="entry name" value="BNR_ASP-BOX REPEAT DOMAIN PROTEIN (AFU_ORTHOLOGUE AFUA_7G06430)-RELATED"/>
    <property type="match status" value="1"/>
</dbReference>
<proteinExistence type="predicted"/>
<dbReference type="Gene3D" id="2.120.10.10">
    <property type="match status" value="1"/>
</dbReference>
<dbReference type="SUPFAM" id="SSF50939">
    <property type="entry name" value="Sialidases"/>
    <property type="match status" value="1"/>
</dbReference>
<keyword evidence="2" id="KW-1185">Reference proteome</keyword>
<comment type="caution">
    <text evidence="1">The sequence shown here is derived from an EMBL/GenBank/DDBJ whole genome shotgun (WGS) entry which is preliminary data.</text>
</comment>
<dbReference type="CDD" id="cd15482">
    <property type="entry name" value="Sialidase_non-viral"/>
    <property type="match status" value="1"/>
</dbReference>
<protein>
    <recommendedName>
        <fullName evidence="3">Glycoside hydrolase family 93 protein</fullName>
    </recommendedName>
</protein>
<dbReference type="OrthoDB" id="2130735at2759"/>
<evidence type="ECO:0008006" key="3">
    <source>
        <dbReference type="Google" id="ProtNLM"/>
    </source>
</evidence>
<dbReference type="AlphaFoldDB" id="A0A7D8UTA6"/>
<accession>A0A7D8UTA6</accession>
<dbReference type="Proteomes" id="UP000481288">
    <property type="component" value="Unassembled WGS sequence"/>
</dbReference>
<reference evidence="1 2" key="1">
    <citation type="submission" date="2018-05" db="EMBL/GenBank/DDBJ databases">
        <title>Whole genome sequencing for identification of molecular markers to develop diagnostic detection tools for the regulated plant pathogen Lachnellula willkommii.</title>
        <authorList>
            <person name="Giroux E."/>
            <person name="Bilodeau G."/>
        </authorList>
    </citation>
    <scope>NUCLEOTIDE SEQUENCE [LARGE SCALE GENOMIC DNA]</scope>
    <source>
        <strain evidence="1 2">CBS 625.97</strain>
    </source>
</reference>
<organism evidence="1 2">
    <name type="scientific">Lachnellula cervina</name>
    <dbReference type="NCBI Taxonomy" id="1316786"/>
    <lineage>
        <taxon>Eukaryota</taxon>
        <taxon>Fungi</taxon>
        <taxon>Dikarya</taxon>
        <taxon>Ascomycota</taxon>
        <taxon>Pezizomycotina</taxon>
        <taxon>Leotiomycetes</taxon>
        <taxon>Helotiales</taxon>
        <taxon>Lachnaceae</taxon>
        <taxon>Lachnellula</taxon>
    </lineage>
</organism>
<sequence length="434" mass="47405">MEVLRGTWVFFRPGPTSQKRGKCHEPRYRTSLDILRFRGITAIKIIASIMRLLPLLSLFIGEALAAPGLPPFSTFSNTTIFTPPSNYTDPGVLYARTVELEGGVLLATWENYSPEPPLVYFPIFKSSDGGETWKEISRVTDQANNWGLRYQPFLYELPIPIGKFKAGTVLLAGNSIPTDLNYTKIDVYASEDKGCTWEFVSHVASGGAAIPDNGIPAIWEPFLVAHDGKIVLYYSDQRDANYGQKLVHQVSGDILTWDPLVDDVKYPVYTARPGMTTVTQLPNKKYMMTYEYGGGPLASGSTTYSFPVYYRISSSPLTFNDAPGLPLISNDGTQPTSSPYITWSPVGGANGTIIVSSGSLTQVFVNQALGDAGAWKTVETPEGVSYTRHLRVFRGDPNHLLIIGGGILPPSTTNRISASVIDLQKSLLSASWGG</sequence>
<evidence type="ECO:0000313" key="2">
    <source>
        <dbReference type="Proteomes" id="UP000481288"/>
    </source>
</evidence>